<comment type="subcellular location">
    <subcellularLocation>
        <location evidence="1">Cell membrane</location>
        <topology evidence="1">Multi-pass membrane protein</topology>
    </subcellularLocation>
    <subcellularLocation>
        <location evidence="6">Membrane</location>
        <topology evidence="6">Multi-pass membrane protein</topology>
    </subcellularLocation>
</comment>
<keyword evidence="5 7" id="KW-0472">Membrane</keyword>
<evidence type="ECO:0000313" key="10">
    <source>
        <dbReference type="Proteomes" id="UP000702544"/>
    </source>
</evidence>
<name>A0AAE5C9X3_9BACT</name>
<keyword evidence="3 7" id="KW-0812">Transmembrane</keyword>
<keyword evidence="4 7" id="KW-1133">Transmembrane helix</keyword>
<dbReference type="PANTHER" id="PTHR30625:SF3">
    <property type="entry name" value="TOL-PAL SYSTEM PROTEIN TOLQ"/>
    <property type="match status" value="1"/>
</dbReference>
<evidence type="ECO:0000256" key="5">
    <source>
        <dbReference type="ARBA" id="ARBA00023136"/>
    </source>
</evidence>
<reference evidence="9 10" key="1">
    <citation type="submission" date="2020-01" db="EMBL/GenBank/DDBJ databases">
        <title>Genomes assembled from Gulf of Kutch pelagic sediment metagenomes.</title>
        <authorList>
            <person name="Chandrashekar M."/>
            <person name="Mahajan M.S."/>
            <person name="Dave K.J."/>
            <person name="Vatsa P."/>
            <person name="Nathani N.M."/>
        </authorList>
    </citation>
    <scope>NUCLEOTIDE SEQUENCE [LARGE SCALE GENOMIC DNA]</scope>
    <source>
        <strain evidence="9">KS3-K002</strain>
    </source>
</reference>
<evidence type="ECO:0000256" key="7">
    <source>
        <dbReference type="SAM" id="Phobius"/>
    </source>
</evidence>
<dbReference type="PANTHER" id="PTHR30625">
    <property type="entry name" value="PROTEIN TOLQ"/>
    <property type="match status" value="1"/>
</dbReference>
<sequence length="237" mass="25137">MNALALAALTQEPLPSSAWDMVTGATITTKVILAVLFIFSLASWVLIIWKWIQFRRVRGLESDFLAQVAQAQHLDEAYKSVIALPDSPYLRVFRHGMNFVSGLRGRNDNPTSGLRAAQVETLKLVLDKEIVGERDAMAHGLPGLATIATVSPLLGLMGTVVGVMDAFVGISIQGTANITAVAPGIAEALITTVTGLGVAIPAVIGYNFFASRLALFAGDLQGFSSEFIGALAREGKV</sequence>
<feature type="transmembrane region" description="Helical" evidence="7">
    <location>
        <begin position="28"/>
        <end position="49"/>
    </location>
</feature>
<organism evidence="9 10">
    <name type="scientific">Candidatus Kutchimonas denitrificans</name>
    <dbReference type="NCBI Taxonomy" id="3056748"/>
    <lineage>
        <taxon>Bacteria</taxon>
        <taxon>Pseudomonadati</taxon>
        <taxon>Gemmatimonadota</taxon>
        <taxon>Gemmatimonadia</taxon>
        <taxon>Candidatus Palauibacterales</taxon>
        <taxon>Candidatus Palauibacteraceae</taxon>
        <taxon>Candidatus Kutchimonas</taxon>
    </lineage>
</organism>
<accession>A0AAE5C9X3</accession>
<keyword evidence="6" id="KW-0813">Transport</keyword>
<keyword evidence="6" id="KW-0653">Protein transport</keyword>
<dbReference type="Pfam" id="PF01618">
    <property type="entry name" value="MotA_ExbB"/>
    <property type="match status" value="1"/>
</dbReference>
<proteinExistence type="inferred from homology"/>
<evidence type="ECO:0000256" key="2">
    <source>
        <dbReference type="ARBA" id="ARBA00022475"/>
    </source>
</evidence>
<protein>
    <recommendedName>
        <fullName evidence="8">MotA/TolQ/ExbB proton channel domain-containing protein</fullName>
    </recommendedName>
</protein>
<evidence type="ECO:0000259" key="8">
    <source>
        <dbReference type="Pfam" id="PF01618"/>
    </source>
</evidence>
<feature type="domain" description="MotA/TolQ/ExbB proton channel" evidence="8">
    <location>
        <begin position="115"/>
        <end position="214"/>
    </location>
</feature>
<feature type="transmembrane region" description="Helical" evidence="7">
    <location>
        <begin position="188"/>
        <end position="209"/>
    </location>
</feature>
<dbReference type="InterPro" id="IPR002898">
    <property type="entry name" value="MotA_ExbB_proton_chnl"/>
</dbReference>
<dbReference type="GO" id="GO:0017038">
    <property type="term" value="P:protein import"/>
    <property type="evidence" value="ECO:0007669"/>
    <property type="project" value="TreeGrafter"/>
</dbReference>
<evidence type="ECO:0000256" key="3">
    <source>
        <dbReference type="ARBA" id="ARBA00022692"/>
    </source>
</evidence>
<evidence type="ECO:0000256" key="6">
    <source>
        <dbReference type="RuleBase" id="RU004057"/>
    </source>
</evidence>
<evidence type="ECO:0000256" key="4">
    <source>
        <dbReference type="ARBA" id="ARBA00022989"/>
    </source>
</evidence>
<gene>
    <name evidence="9" type="ORF">GWO12_02145</name>
</gene>
<comment type="similarity">
    <text evidence="6">Belongs to the exbB/tolQ family.</text>
</comment>
<dbReference type="InterPro" id="IPR050790">
    <property type="entry name" value="ExbB/TolQ_transport"/>
</dbReference>
<dbReference type="EMBL" id="JAACAK010000017">
    <property type="protein sequence ID" value="NIR73907.1"/>
    <property type="molecule type" value="Genomic_DNA"/>
</dbReference>
<dbReference type="GO" id="GO:0005886">
    <property type="term" value="C:plasma membrane"/>
    <property type="evidence" value="ECO:0007669"/>
    <property type="project" value="UniProtKB-SubCell"/>
</dbReference>
<dbReference type="AlphaFoldDB" id="A0AAE5C9X3"/>
<feature type="transmembrane region" description="Helical" evidence="7">
    <location>
        <begin position="144"/>
        <end position="168"/>
    </location>
</feature>
<keyword evidence="2" id="KW-1003">Cell membrane</keyword>
<evidence type="ECO:0000256" key="1">
    <source>
        <dbReference type="ARBA" id="ARBA00004651"/>
    </source>
</evidence>
<dbReference type="Proteomes" id="UP000702544">
    <property type="component" value="Unassembled WGS sequence"/>
</dbReference>
<evidence type="ECO:0000313" key="9">
    <source>
        <dbReference type="EMBL" id="NIR73907.1"/>
    </source>
</evidence>
<comment type="caution">
    <text evidence="9">The sequence shown here is derived from an EMBL/GenBank/DDBJ whole genome shotgun (WGS) entry which is preliminary data.</text>
</comment>